<evidence type="ECO:0000313" key="2">
    <source>
        <dbReference type="EMBL" id="TCU84563.1"/>
    </source>
</evidence>
<gene>
    <name evidence="2" type="ORF">EV682_10988</name>
    <name evidence="1" type="ORF">NCTC11159_01087</name>
</gene>
<accession>A0A377Q5Z7</accession>
<reference evidence="1 3" key="1">
    <citation type="submission" date="2018-06" db="EMBL/GenBank/DDBJ databases">
        <authorList>
            <consortium name="Pathogen Informatics"/>
            <person name="Doyle S."/>
        </authorList>
    </citation>
    <scope>NUCLEOTIDE SEQUENCE [LARGE SCALE GENOMIC DNA]</scope>
    <source>
        <strain evidence="1 3">NCTC11159</strain>
    </source>
</reference>
<protein>
    <submittedName>
        <fullName evidence="1">Uncharacterized protein</fullName>
    </submittedName>
</protein>
<organism evidence="1 3">
    <name type="scientific">Iodobacter fluviatilis</name>
    <dbReference type="NCBI Taxonomy" id="537"/>
    <lineage>
        <taxon>Bacteria</taxon>
        <taxon>Pseudomonadati</taxon>
        <taxon>Pseudomonadota</taxon>
        <taxon>Betaproteobacteria</taxon>
        <taxon>Neisseriales</taxon>
        <taxon>Chitinibacteraceae</taxon>
        <taxon>Iodobacter</taxon>
    </lineage>
</organism>
<dbReference type="Proteomes" id="UP000295794">
    <property type="component" value="Unassembled WGS sequence"/>
</dbReference>
<dbReference type="RefSeq" id="WP_115226414.1">
    <property type="nucleotide sequence ID" value="NZ_CAWOLO010000009.1"/>
</dbReference>
<sequence length="111" mass="13094">MQRFRVFNDYADSKLVFSVPWAWLAIWLVKRFGKKDGYYRLVDGRISKTLMEWVHSKEINLTDYEFELDQIHLGENGKSYLNSSGSLHYGKMYRSADGLKFKNISMIKSNN</sequence>
<evidence type="ECO:0000313" key="1">
    <source>
        <dbReference type="EMBL" id="STQ90029.1"/>
    </source>
</evidence>
<evidence type="ECO:0000313" key="4">
    <source>
        <dbReference type="Proteomes" id="UP000295794"/>
    </source>
</evidence>
<proteinExistence type="predicted"/>
<dbReference type="OrthoDB" id="6458603at2"/>
<dbReference type="EMBL" id="SMBT01000009">
    <property type="protein sequence ID" value="TCU84563.1"/>
    <property type="molecule type" value="Genomic_DNA"/>
</dbReference>
<dbReference type="AlphaFoldDB" id="A0A377Q5Z7"/>
<reference evidence="2 4" key="2">
    <citation type="submission" date="2019-03" db="EMBL/GenBank/DDBJ databases">
        <title>Genomic Encyclopedia of Type Strains, Phase IV (KMG-IV): sequencing the most valuable type-strain genomes for metagenomic binning, comparative biology and taxonomic classification.</title>
        <authorList>
            <person name="Goeker M."/>
        </authorList>
    </citation>
    <scope>NUCLEOTIDE SEQUENCE [LARGE SCALE GENOMIC DNA]</scope>
    <source>
        <strain evidence="2 4">DSM 3764</strain>
    </source>
</reference>
<keyword evidence="4" id="KW-1185">Reference proteome</keyword>
<dbReference type="EMBL" id="UGHR01000001">
    <property type="protein sequence ID" value="STQ90029.1"/>
    <property type="molecule type" value="Genomic_DNA"/>
</dbReference>
<evidence type="ECO:0000313" key="3">
    <source>
        <dbReference type="Proteomes" id="UP000255108"/>
    </source>
</evidence>
<dbReference type="Proteomes" id="UP000255108">
    <property type="component" value="Unassembled WGS sequence"/>
</dbReference>
<name>A0A377Q5Z7_9NEIS</name>